<evidence type="ECO:0000313" key="9">
    <source>
        <dbReference type="EMBL" id="OGF86916.1"/>
    </source>
</evidence>
<dbReference type="SUPFAM" id="SSF111304">
    <property type="entry name" value="Recombination protein RecR"/>
    <property type="match status" value="1"/>
</dbReference>
<dbReference type="GO" id="GO:0006310">
    <property type="term" value="P:DNA recombination"/>
    <property type="evidence" value="ECO:0007669"/>
    <property type="project" value="UniProtKB-UniRule"/>
</dbReference>
<sequence>MNSDYLAQLRKLFEKLPGIGPRQASRFIWALLDFSLEERKNLSELIGALDKNLARCAECFMAGKTSPCSFCAKGGSRDRSKIMVVEKDSDLLNIEKSKIYGGLYHVLGSALDPLEDSAGAARERVRALYKRAESAKPREIILALSPNKLGEFTASYITKILEPLKIKTTRLARGLATGTDLEYADETTLRQALDNRK</sequence>
<evidence type="ECO:0000313" key="10">
    <source>
        <dbReference type="Proteomes" id="UP000177346"/>
    </source>
</evidence>
<dbReference type="GO" id="GO:0003677">
    <property type="term" value="F:DNA binding"/>
    <property type="evidence" value="ECO:0007669"/>
    <property type="project" value="UniProtKB-UniRule"/>
</dbReference>
<dbReference type="Proteomes" id="UP000177346">
    <property type="component" value="Unassembled WGS sequence"/>
</dbReference>
<dbReference type="PROSITE" id="PS50880">
    <property type="entry name" value="TOPRIM"/>
    <property type="match status" value="1"/>
</dbReference>
<evidence type="ECO:0000256" key="3">
    <source>
        <dbReference type="ARBA" id="ARBA00022771"/>
    </source>
</evidence>
<reference evidence="9 10" key="1">
    <citation type="journal article" date="2016" name="Nat. Commun.">
        <title>Thousands of microbial genomes shed light on interconnected biogeochemical processes in an aquifer system.</title>
        <authorList>
            <person name="Anantharaman K."/>
            <person name="Brown C.T."/>
            <person name="Hug L.A."/>
            <person name="Sharon I."/>
            <person name="Castelle C.J."/>
            <person name="Probst A.J."/>
            <person name="Thomas B.C."/>
            <person name="Singh A."/>
            <person name="Wilkins M.J."/>
            <person name="Karaoz U."/>
            <person name="Brodie E.L."/>
            <person name="Williams K.H."/>
            <person name="Hubbard S.S."/>
            <person name="Banfield J.F."/>
        </authorList>
    </citation>
    <scope>NUCLEOTIDE SEQUENCE [LARGE SCALE GENOMIC DNA]</scope>
</reference>
<name>A0A1F5XGI1_9BACT</name>
<dbReference type="Pfam" id="PF13662">
    <property type="entry name" value="Toprim_4"/>
    <property type="match status" value="1"/>
</dbReference>
<dbReference type="InterPro" id="IPR000093">
    <property type="entry name" value="DNA_Rcmb_RecR"/>
</dbReference>
<dbReference type="EMBL" id="MFIF01000009">
    <property type="protein sequence ID" value="OGF86916.1"/>
    <property type="molecule type" value="Genomic_DNA"/>
</dbReference>
<evidence type="ECO:0000256" key="4">
    <source>
        <dbReference type="ARBA" id="ARBA00022833"/>
    </source>
</evidence>
<dbReference type="PANTHER" id="PTHR30446:SF0">
    <property type="entry name" value="RECOMBINATION PROTEIN RECR"/>
    <property type="match status" value="1"/>
</dbReference>
<evidence type="ECO:0000256" key="2">
    <source>
        <dbReference type="ARBA" id="ARBA00022763"/>
    </source>
</evidence>
<keyword evidence="2 7" id="KW-0227">DNA damage</keyword>
<dbReference type="InterPro" id="IPR034137">
    <property type="entry name" value="TOPRIM_RecR"/>
</dbReference>
<dbReference type="GO" id="GO:0006281">
    <property type="term" value="P:DNA repair"/>
    <property type="evidence" value="ECO:0007669"/>
    <property type="project" value="UniProtKB-UniRule"/>
</dbReference>
<evidence type="ECO:0000256" key="6">
    <source>
        <dbReference type="ARBA" id="ARBA00023204"/>
    </source>
</evidence>
<dbReference type="NCBIfam" id="TIGR00615">
    <property type="entry name" value="recR"/>
    <property type="match status" value="1"/>
</dbReference>
<dbReference type="InterPro" id="IPR023627">
    <property type="entry name" value="Rcmb_RecR"/>
</dbReference>
<dbReference type="InterPro" id="IPR006171">
    <property type="entry name" value="TOPRIM_dom"/>
</dbReference>
<dbReference type="SMART" id="SM00493">
    <property type="entry name" value="TOPRIM"/>
    <property type="match status" value="1"/>
</dbReference>
<evidence type="ECO:0000256" key="5">
    <source>
        <dbReference type="ARBA" id="ARBA00023172"/>
    </source>
</evidence>
<keyword evidence="5 7" id="KW-0233">DNA recombination</keyword>
<comment type="function">
    <text evidence="7">May play a role in DNA repair. It seems to be involved in an RecBC-independent recombinational process of DNA repair. It may act with RecF and RecO.</text>
</comment>
<evidence type="ECO:0000256" key="1">
    <source>
        <dbReference type="ARBA" id="ARBA00022723"/>
    </source>
</evidence>
<dbReference type="Gene3D" id="1.10.8.420">
    <property type="entry name" value="RecR Domain 1"/>
    <property type="match status" value="1"/>
</dbReference>
<keyword evidence="6 7" id="KW-0234">DNA repair</keyword>
<dbReference type="Gene3D" id="3.40.1360.10">
    <property type="match status" value="1"/>
</dbReference>
<dbReference type="PANTHER" id="PTHR30446">
    <property type="entry name" value="RECOMBINATION PROTEIN RECR"/>
    <property type="match status" value="1"/>
</dbReference>
<comment type="similarity">
    <text evidence="7">Belongs to the RecR family.</text>
</comment>
<organism evidence="9 10">
    <name type="scientific">Candidatus Giovannonibacteria bacterium RIFCSPLOWO2_01_FULL_46_32</name>
    <dbReference type="NCBI Taxonomy" id="1798353"/>
    <lineage>
        <taxon>Bacteria</taxon>
        <taxon>Candidatus Giovannoniibacteriota</taxon>
    </lineage>
</organism>
<feature type="zinc finger region" description="C4-type" evidence="7">
    <location>
        <begin position="56"/>
        <end position="71"/>
    </location>
</feature>
<evidence type="ECO:0000259" key="8">
    <source>
        <dbReference type="PROSITE" id="PS50880"/>
    </source>
</evidence>
<evidence type="ECO:0000256" key="7">
    <source>
        <dbReference type="HAMAP-Rule" id="MF_00017"/>
    </source>
</evidence>
<comment type="caution">
    <text evidence="9">The sequence shown here is derived from an EMBL/GenBank/DDBJ whole genome shotgun (WGS) entry which is preliminary data.</text>
</comment>
<keyword evidence="3 7" id="KW-0863">Zinc-finger</keyword>
<dbReference type="Pfam" id="PF21175">
    <property type="entry name" value="RecR_C"/>
    <property type="match status" value="1"/>
</dbReference>
<proteinExistence type="inferred from homology"/>
<accession>A0A1F5XGI1</accession>
<dbReference type="CDD" id="cd01025">
    <property type="entry name" value="TOPRIM_recR"/>
    <property type="match status" value="1"/>
</dbReference>
<protein>
    <recommendedName>
        <fullName evidence="7">Recombination protein RecR</fullName>
    </recommendedName>
</protein>
<dbReference type="GO" id="GO:0008270">
    <property type="term" value="F:zinc ion binding"/>
    <property type="evidence" value="ECO:0007669"/>
    <property type="project" value="UniProtKB-KW"/>
</dbReference>
<dbReference type="HAMAP" id="MF_00017">
    <property type="entry name" value="RecR"/>
    <property type="match status" value="1"/>
</dbReference>
<dbReference type="AlphaFoldDB" id="A0A1F5XGI1"/>
<keyword evidence="4 7" id="KW-0862">Zinc</keyword>
<keyword evidence="1 7" id="KW-0479">Metal-binding</keyword>
<feature type="domain" description="Toprim" evidence="8">
    <location>
        <begin position="80"/>
        <end position="176"/>
    </location>
</feature>
<gene>
    <name evidence="7" type="primary">recR</name>
    <name evidence="9" type="ORF">A3B19_00570</name>
</gene>